<evidence type="ECO:0000313" key="5">
    <source>
        <dbReference type="Proteomes" id="UP001430065"/>
    </source>
</evidence>
<evidence type="ECO:0000256" key="2">
    <source>
        <dbReference type="PROSITE-ProRule" id="PRU00335"/>
    </source>
</evidence>
<dbReference type="Proteomes" id="UP001430065">
    <property type="component" value="Unassembled WGS sequence"/>
</dbReference>
<keyword evidence="1 2" id="KW-0238">DNA-binding</keyword>
<reference evidence="4 5" key="1">
    <citation type="submission" date="2020-10" db="EMBL/GenBank/DDBJ databases">
        <title>Phylogeny of dyella-like bacteria.</title>
        <authorList>
            <person name="Fu J."/>
        </authorList>
    </citation>
    <scope>NUCLEOTIDE SEQUENCE [LARGE SCALE GENOMIC DNA]</scope>
    <source>
        <strain evidence="4 5">THG-B117</strain>
    </source>
</reference>
<dbReference type="PROSITE" id="PS50977">
    <property type="entry name" value="HTH_TETR_2"/>
    <property type="match status" value="1"/>
</dbReference>
<dbReference type="SUPFAM" id="SSF46689">
    <property type="entry name" value="Homeodomain-like"/>
    <property type="match status" value="1"/>
</dbReference>
<evidence type="ECO:0000313" key="4">
    <source>
        <dbReference type="EMBL" id="MBM7122995.1"/>
    </source>
</evidence>
<dbReference type="InterPro" id="IPR001647">
    <property type="entry name" value="HTH_TetR"/>
</dbReference>
<proteinExistence type="predicted"/>
<name>A0ABS2JXD6_9GAMM</name>
<gene>
    <name evidence="4" type="ORF">ISP20_17650</name>
</gene>
<dbReference type="Gene3D" id="1.10.357.10">
    <property type="entry name" value="Tetracycline Repressor, domain 2"/>
    <property type="match status" value="1"/>
</dbReference>
<dbReference type="PANTHER" id="PTHR30055">
    <property type="entry name" value="HTH-TYPE TRANSCRIPTIONAL REGULATOR RUTR"/>
    <property type="match status" value="1"/>
</dbReference>
<evidence type="ECO:0000259" key="3">
    <source>
        <dbReference type="PROSITE" id="PS50977"/>
    </source>
</evidence>
<evidence type="ECO:0000256" key="1">
    <source>
        <dbReference type="ARBA" id="ARBA00023125"/>
    </source>
</evidence>
<accession>A0ABS2JXD6</accession>
<organism evidence="4 5">
    <name type="scientific">Dyella kyungheensis</name>
    <dbReference type="NCBI Taxonomy" id="1242174"/>
    <lineage>
        <taxon>Bacteria</taxon>
        <taxon>Pseudomonadati</taxon>
        <taxon>Pseudomonadota</taxon>
        <taxon>Gammaproteobacteria</taxon>
        <taxon>Lysobacterales</taxon>
        <taxon>Rhodanobacteraceae</taxon>
        <taxon>Dyella</taxon>
    </lineage>
</organism>
<protein>
    <submittedName>
        <fullName evidence="4">TetR/AcrR family transcriptional regulator</fullName>
    </submittedName>
</protein>
<feature type="DNA-binding region" description="H-T-H motif" evidence="2">
    <location>
        <begin position="86"/>
        <end position="105"/>
    </location>
</feature>
<dbReference type="InterPro" id="IPR036271">
    <property type="entry name" value="Tet_transcr_reg_TetR-rel_C_sf"/>
</dbReference>
<dbReference type="PANTHER" id="PTHR30055:SF219">
    <property type="entry name" value="TRANSCRIPTIONAL REGULATORY PROTEIN"/>
    <property type="match status" value="1"/>
</dbReference>
<dbReference type="InterPro" id="IPR050109">
    <property type="entry name" value="HTH-type_TetR-like_transc_reg"/>
</dbReference>
<dbReference type="PRINTS" id="PR00455">
    <property type="entry name" value="HTHTETR"/>
</dbReference>
<dbReference type="SUPFAM" id="SSF48498">
    <property type="entry name" value="Tetracyclin repressor-like, C-terminal domain"/>
    <property type="match status" value="1"/>
</dbReference>
<feature type="domain" description="HTH tetR-type" evidence="3">
    <location>
        <begin position="63"/>
        <end position="123"/>
    </location>
</feature>
<dbReference type="InterPro" id="IPR009057">
    <property type="entry name" value="Homeodomain-like_sf"/>
</dbReference>
<keyword evidence="5" id="KW-1185">Reference proteome</keyword>
<dbReference type="EMBL" id="JADIKC010000008">
    <property type="protein sequence ID" value="MBM7122995.1"/>
    <property type="molecule type" value="Genomic_DNA"/>
</dbReference>
<comment type="caution">
    <text evidence="4">The sequence shown here is derived from an EMBL/GenBank/DDBJ whole genome shotgun (WGS) entry which is preliminary data.</text>
</comment>
<dbReference type="Pfam" id="PF00440">
    <property type="entry name" value="TetR_N"/>
    <property type="match status" value="1"/>
</dbReference>
<sequence length="247" mass="27025">MDREKAEPASRRGLACAAREYGETLPLIGLSRPRAAREQINEPHDCRVAHFIEDGFVDSQTGTSSRDKILDVATKIAQAHGYGGLNLRTLAEEVGIKAASLYHHFPSKADLAAAVAKRYWEDAAAGLEVLSSRTQDPADRLRRFPGTFRKSLENDNRICLCSFMTAEFDDLPDPVKKEVETFTDVNVAWLSKTLVAAGIVSTKDAKKRAHAIFAAVAGAQLMARGRSDIKLFDALIKNYQAAGLLPL</sequence>